<evidence type="ECO:0000256" key="1">
    <source>
        <dbReference type="ARBA" id="ARBA00001938"/>
    </source>
</evidence>
<dbReference type="Proteomes" id="UP000034539">
    <property type="component" value="Unassembled WGS sequence"/>
</dbReference>
<dbReference type="AlphaFoldDB" id="A0A0G0PQA0"/>
<comment type="caution">
    <text evidence="5">The sequence shown here is derived from an EMBL/GenBank/DDBJ whole genome shotgun (WGS) entry which is preliminary data.</text>
</comment>
<reference evidence="5 6" key="1">
    <citation type="journal article" date="2015" name="Nature">
        <title>rRNA introns, odd ribosomes, and small enigmatic genomes across a large radiation of phyla.</title>
        <authorList>
            <person name="Brown C.T."/>
            <person name="Hug L.A."/>
            <person name="Thomas B.C."/>
            <person name="Sharon I."/>
            <person name="Castelle C.J."/>
            <person name="Singh A."/>
            <person name="Wilkins M.J."/>
            <person name="Williams K.H."/>
            <person name="Banfield J.F."/>
        </authorList>
    </citation>
    <scope>NUCLEOTIDE SEQUENCE [LARGE SCALE GENOMIC DNA]</scope>
</reference>
<dbReference type="GO" id="GO:0005737">
    <property type="term" value="C:cytoplasm"/>
    <property type="evidence" value="ECO:0007669"/>
    <property type="project" value="TreeGrafter"/>
</dbReference>
<organism evidence="5 6">
    <name type="scientific">Candidatus Gottesmanbacteria bacterium GW2011_GWC2_39_8</name>
    <dbReference type="NCBI Taxonomy" id="1618450"/>
    <lineage>
        <taxon>Bacteria</taxon>
        <taxon>Candidatus Gottesmaniibacteriota</taxon>
    </lineage>
</organism>
<dbReference type="GO" id="GO:0016407">
    <property type="term" value="F:acetyltransferase activity"/>
    <property type="evidence" value="ECO:0007669"/>
    <property type="project" value="TreeGrafter"/>
</dbReference>
<dbReference type="SUPFAM" id="SSF52777">
    <property type="entry name" value="CoA-dependent acyltransferases"/>
    <property type="match status" value="1"/>
</dbReference>
<dbReference type="PANTHER" id="PTHR43178:SF5">
    <property type="entry name" value="LIPOAMIDE ACYLTRANSFERASE COMPONENT OF BRANCHED-CHAIN ALPHA-KETO ACID DEHYDROGENASE COMPLEX, MITOCHONDRIAL"/>
    <property type="match status" value="1"/>
</dbReference>
<sequence>MEPKIKEKIPVKGMRATIAKRMGQSWKESPRVAEVVLVDAGKAQKLAEEKKSANVNFNDLLVKATALSLKMYPHMNSSLINDEILIFDDVNIGLAVALDQGLIVPVIHGADNLSLEDISKKRKEIVEKVKGGARSPDILTGGTFTITNLGGFGLEFFTPILNYPQCGILGVGAMKERPVVVEGKIFAALTLYLSLVFDHRILDGAPAARFLNQIKEFIEKPEVL</sequence>
<dbReference type="InterPro" id="IPR001078">
    <property type="entry name" value="2-oxoacid_DH_actylTfrase"/>
</dbReference>
<feature type="domain" description="2-oxoacid dehydrogenase acyltransferase catalytic" evidence="4">
    <location>
        <begin position="6"/>
        <end position="223"/>
    </location>
</feature>
<evidence type="ECO:0000313" key="5">
    <source>
        <dbReference type="EMBL" id="KKR30073.1"/>
    </source>
</evidence>
<proteinExistence type="predicted"/>
<dbReference type="InterPro" id="IPR050743">
    <property type="entry name" value="2-oxoacid_DH_E2_comp"/>
</dbReference>
<gene>
    <name evidence="5" type="ORF">UT63_C0107G0001</name>
</gene>
<keyword evidence="2 5" id="KW-0808">Transferase</keyword>
<keyword evidence="3 5" id="KW-0012">Acyltransferase</keyword>
<dbReference type="PANTHER" id="PTHR43178">
    <property type="entry name" value="DIHYDROLIPOAMIDE ACETYLTRANSFERASE COMPONENT OF PYRUVATE DEHYDROGENASE COMPLEX"/>
    <property type="match status" value="1"/>
</dbReference>
<evidence type="ECO:0000256" key="2">
    <source>
        <dbReference type="ARBA" id="ARBA00022679"/>
    </source>
</evidence>
<dbReference type="Gene3D" id="3.30.559.10">
    <property type="entry name" value="Chloramphenicol acetyltransferase-like domain"/>
    <property type="match status" value="1"/>
</dbReference>
<dbReference type="EMBL" id="LBXN01000107">
    <property type="protein sequence ID" value="KKR30073.1"/>
    <property type="molecule type" value="Genomic_DNA"/>
</dbReference>
<evidence type="ECO:0000256" key="3">
    <source>
        <dbReference type="ARBA" id="ARBA00023315"/>
    </source>
</evidence>
<dbReference type="GO" id="GO:0031405">
    <property type="term" value="F:lipoic acid binding"/>
    <property type="evidence" value="ECO:0007669"/>
    <property type="project" value="TreeGrafter"/>
</dbReference>
<keyword evidence="5" id="KW-0670">Pyruvate</keyword>
<name>A0A0G0PQA0_9BACT</name>
<dbReference type="InterPro" id="IPR023213">
    <property type="entry name" value="CAT-like_dom_sf"/>
</dbReference>
<evidence type="ECO:0000259" key="4">
    <source>
        <dbReference type="Pfam" id="PF00198"/>
    </source>
</evidence>
<protein>
    <submittedName>
        <fullName evidence="5">Pyruvate/2-oxoglutarate dehydrogenase complex, dihydrolipoamide acyltransferase component</fullName>
    </submittedName>
</protein>
<evidence type="ECO:0000313" key="6">
    <source>
        <dbReference type="Proteomes" id="UP000034539"/>
    </source>
</evidence>
<comment type="cofactor">
    <cofactor evidence="1">
        <name>(R)-lipoate</name>
        <dbReference type="ChEBI" id="CHEBI:83088"/>
    </cofactor>
</comment>
<accession>A0A0G0PQA0</accession>
<dbReference type="Pfam" id="PF00198">
    <property type="entry name" value="2-oxoacid_dh"/>
    <property type="match status" value="1"/>
</dbReference>